<sequence>MRMGSGLETGRSIWMNCRPNGTLKIPVPPHFPTEPSALGWGGGVAVAEEKSGSLGLKLYVVYRVRRSNIPSIHRPQLQLKEPSDLTLLMRMGSGLETGRSIWMNCRPNGTLKIPVPPHFPTEPSALGWGGGVAVAEEKSGSLGLVKKDKA</sequence>
<organism evidence="1 2">
    <name type="scientific">Brassica cretica</name>
    <name type="common">Mustard</name>
    <dbReference type="NCBI Taxonomy" id="69181"/>
    <lineage>
        <taxon>Eukaryota</taxon>
        <taxon>Viridiplantae</taxon>
        <taxon>Streptophyta</taxon>
        <taxon>Embryophyta</taxon>
        <taxon>Tracheophyta</taxon>
        <taxon>Spermatophyta</taxon>
        <taxon>Magnoliopsida</taxon>
        <taxon>eudicotyledons</taxon>
        <taxon>Gunneridae</taxon>
        <taxon>Pentapetalae</taxon>
        <taxon>rosids</taxon>
        <taxon>malvids</taxon>
        <taxon>Brassicales</taxon>
        <taxon>Brassicaceae</taxon>
        <taxon>Brassiceae</taxon>
        <taxon>Brassica</taxon>
    </lineage>
</organism>
<name>A0A8S9HKD0_BRACR</name>
<protein>
    <submittedName>
        <fullName evidence="1">Uncharacterized protein</fullName>
    </submittedName>
</protein>
<gene>
    <name evidence="1" type="ORF">F2Q68_00015941</name>
</gene>
<accession>A0A8S9HKD0</accession>
<dbReference type="EMBL" id="QGKW02001940">
    <property type="protein sequence ID" value="KAF2558865.1"/>
    <property type="molecule type" value="Genomic_DNA"/>
</dbReference>
<evidence type="ECO:0000313" key="2">
    <source>
        <dbReference type="Proteomes" id="UP000712281"/>
    </source>
</evidence>
<reference evidence="1" key="1">
    <citation type="submission" date="2019-12" db="EMBL/GenBank/DDBJ databases">
        <title>Genome sequencing and annotation of Brassica cretica.</title>
        <authorList>
            <person name="Studholme D.J."/>
            <person name="Sarris P.F."/>
        </authorList>
    </citation>
    <scope>NUCLEOTIDE SEQUENCE</scope>
    <source>
        <strain evidence="1">PFS-001/15</strain>
        <tissue evidence="1">Leaf</tissue>
    </source>
</reference>
<dbReference type="Proteomes" id="UP000712281">
    <property type="component" value="Unassembled WGS sequence"/>
</dbReference>
<dbReference type="AlphaFoldDB" id="A0A8S9HKD0"/>
<comment type="caution">
    <text evidence="1">The sequence shown here is derived from an EMBL/GenBank/DDBJ whole genome shotgun (WGS) entry which is preliminary data.</text>
</comment>
<evidence type="ECO:0000313" key="1">
    <source>
        <dbReference type="EMBL" id="KAF2558865.1"/>
    </source>
</evidence>
<proteinExistence type="predicted"/>